<dbReference type="GO" id="GO:0042790">
    <property type="term" value="P:nucleolar large rRNA transcription by RNA polymerase I"/>
    <property type="evidence" value="ECO:0007669"/>
    <property type="project" value="TreeGrafter"/>
</dbReference>
<evidence type="ECO:0000313" key="6">
    <source>
        <dbReference type="Proteomes" id="UP000193144"/>
    </source>
</evidence>
<dbReference type="GO" id="GO:0001179">
    <property type="term" value="F:RNA polymerase I general transcription initiation factor binding"/>
    <property type="evidence" value="ECO:0007669"/>
    <property type="project" value="TreeGrafter"/>
</dbReference>
<dbReference type="GO" id="GO:0001163">
    <property type="term" value="F:RNA polymerase I transcription regulatory region sequence-specific DNA binding"/>
    <property type="evidence" value="ECO:0007669"/>
    <property type="project" value="TreeGrafter"/>
</dbReference>
<feature type="compositionally biased region" description="Low complexity" evidence="1">
    <location>
        <begin position="848"/>
        <end position="869"/>
    </location>
</feature>
<gene>
    <name evidence="5" type="ORF">BCR34DRAFT_665439</name>
</gene>
<keyword evidence="5" id="KW-0648">Protein biosynthesis</keyword>
<evidence type="ECO:0000313" key="5">
    <source>
        <dbReference type="EMBL" id="ORY09601.1"/>
    </source>
</evidence>
<feature type="region of interest" description="Disordered" evidence="1">
    <location>
        <begin position="1028"/>
        <end position="1052"/>
    </location>
</feature>
<feature type="compositionally biased region" description="Low complexity" evidence="1">
    <location>
        <begin position="821"/>
        <end position="838"/>
    </location>
</feature>
<keyword evidence="6" id="KW-1185">Reference proteome</keyword>
<dbReference type="GO" id="GO:0070860">
    <property type="term" value="C:RNA polymerase I core factor complex"/>
    <property type="evidence" value="ECO:0007669"/>
    <property type="project" value="TreeGrafter"/>
</dbReference>
<name>A0A1Y1ZH71_9PLEO</name>
<evidence type="ECO:0000256" key="1">
    <source>
        <dbReference type="SAM" id="MobiDB-lite"/>
    </source>
</evidence>
<evidence type="ECO:0000259" key="2">
    <source>
        <dbReference type="Pfam" id="PF10214"/>
    </source>
</evidence>
<dbReference type="GO" id="GO:0003743">
    <property type="term" value="F:translation initiation factor activity"/>
    <property type="evidence" value="ECO:0007669"/>
    <property type="project" value="UniProtKB-KW"/>
</dbReference>
<feature type="domain" description="RRN6 beta-propeller" evidence="2">
    <location>
        <begin position="108"/>
        <end position="479"/>
    </location>
</feature>
<dbReference type="OrthoDB" id="4090074at2759"/>
<dbReference type="InterPro" id="IPR048535">
    <property type="entry name" value="RRN6_beta-prop"/>
</dbReference>
<dbReference type="PANTHER" id="PTHR28221">
    <property type="entry name" value="RNA POLYMERASE I-SPECIFIC TRANSCRIPTION INITIATION FACTOR RRN6"/>
    <property type="match status" value="1"/>
</dbReference>
<accession>A0A1Y1ZH71</accession>
<dbReference type="PANTHER" id="PTHR28221:SF2">
    <property type="entry name" value="RNA POLYMERASE I-SPECIFIC TRANSCRIPTION INITIATION FACTOR RRN6"/>
    <property type="match status" value="1"/>
</dbReference>
<dbReference type="EMBL" id="MCFA01000084">
    <property type="protein sequence ID" value="ORY09601.1"/>
    <property type="molecule type" value="Genomic_DNA"/>
</dbReference>
<feature type="compositionally biased region" description="Basic residues" evidence="1">
    <location>
        <begin position="1038"/>
        <end position="1052"/>
    </location>
</feature>
<proteinExistence type="predicted"/>
<dbReference type="InterPro" id="IPR019350">
    <property type="entry name" value="RNA_pol_I-sp_TIF_RRN6-like"/>
</dbReference>
<evidence type="ECO:0000259" key="3">
    <source>
        <dbReference type="Pfam" id="PF20639"/>
    </source>
</evidence>
<dbReference type="Pfam" id="PF10214">
    <property type="entry name" value="Rrn6_beta-prop"/>
    <property type="match status" value="1"/>
</dbReference>
<evidence type="ECO:0000259" key="4">
    <source>
        <dbReference type="Pfam" id="PF20640"/>
    </source>
</evidence>
<sequence>MADLRPHGLNFGHLGHATYNIEDGAWDFSRHPGARRVLRQLGEWKRVISLSVRFDETSTREHGKSFRAVQQEAKALVRNNPELHTSVELLPELALASSAVTFVTSTYDATVGDLVAFGSFTLEGHWKSPRRIGAIATGEVGNILRLVVLAKERHGWEQDKSIWVEGPAVVDEECGYWIGDAVPIQQLCFAQSEDRSSFLAARFPTRTVLFRPIQRDSPIRPPRSPFYELPASCIDANPIVNIGLEKTGGVPHADVTFNPDYQRQVGFVDQDGNWSIWDIESGHRGRSQYTVSCANRGSVVLDEEEEEDVLGAKDSSPREDGWARILWIGDVNTIVVCNRRRLRIYDFKGEVGRSTMLRCDEVILPSSADWILDVRRSLSNKHHFFVLTSSRLYLMQVTCLNDARGGGRIAGATVLISWTHFRGLDDITLQLCLAPAFDEGSVVILYSHLNTMFTVFRFQDHDRDASVAYSNSDPTQLKLDESMFDSEGTPRHIIQLNASLLRFGGDDNLLPTGPGHDYMSSDVQFYRLSVTLSDLSLHETLLYALAPPQEDRSKISTVVERPEWSLIVHSRAGQRSRELVDNIEDFVVPDGIGQDSAPRFRRPFQSPRLVRGRGSRASGSAQARSGNVLANCGSLYEALVAGAQSNDRETVDITTLMEGVKRMLGEDSQPEEITRDTILTQAESEIAVAGVDEASRDLEALFTPTEEPSQLQLTRIASDQVLRLSGSDGHEATISSLYDTMLQNWIAPLPNRIPVRIRKGKELLARRIAAEIMLASSRIRHIDSTSPTDGLSSSQAYPSQDIAVALPILPSRKGKEKALDPSSSQPFPSSQFSLPSSQNALPTPKQTPSSASNSPSGPPFTSTPAFSPTENPLTRLSQHLQITKPPLETMPAGVNNLLMHWPLGTDPNTYDWAATSRAIQESLELEREGEDSDGVAAAKRAKAKRKEERRVKRQRREAETFSRSQSVFSQPTLLAERVEGRGTGVRSSPVPGVGFGGGGMAGSSSQVVSQSHSQGVGMGGFVVQSQVEMGGFGGRPPTAKKRKKGKSRVRGF</sequence>
<dbReference type="Pfam" id="PF20640">
    <property type="entry name" value="Rrn6_HB"/>
    <property type="match status" value="1"/>
</dbReference>
<feature type="compositionally biased region" description="Basic and acidic residues" evidence="1">
    <location>
        <begin position="945"/>
        <end position="960"/>
    </location>
</feature>
<feature type="domain" description="RRN6 helical bundle" evidence="4">
    <location>
        <begin position="584"/>
        <end position="776"/>
    </location>
</feature>
<organism evidence="5 6">
    <name type="scientific">Clohesyomyces aquaticus</name>
    <dbReference type="NCBI Taxonomy" id="1231657"/>
    <lineage>
        <taxon>Eukaryota</taxon>
        <taxon>Fungi</taxon>
        <taxon>Dikarya</taxon>
        <taxon>Ascomycota</taxon>
        <taxon>Pezizomycotina</taxon>
        <taxon>Dothideomycetes</taxon>
        <taxon>Pleosporomycetidae</taxon>
        <taxon>Pleosporales</taxon>
        <taxon>Lindgomycetaceae</taxon>
        <taxon>Clohesyomyces</taxon>
    </lineage>
</organism>
<dbReference type="Proteomes" id="UP000193144">
    <property type="component" value="Unassembled WGS sequence"/>
</dbReference>
<protein>
    <submittedName>
        <fullName evidence="5">RNA polymerase I-specific transcription initiation factor RRN6-like protein</fullName>
    </submittedName>
</protein>
<keyword evidence="5" id="KW-0396">Initiation factor</keyword>
<dbReference type="InterPro" id="IPR048537">
    <property type="entry name" value="RRN6_HB"/>
</dbReference>
<feature type="region of interest" description="Disordered" evidence="1">
    <location>
        <begin position="924"/>
        <end position="964"/>
    </location>
</feature>
<dbReference type="AlphaFoldDB" id="A0A1Y1ZH71"/>
<feature type="domain" description="RRN6 K-rich C-terminal" evidence="3">
    <location>
        <begin position="895"/>
        <end position="1045"/>
    </location>
</feature>
<reference evidence="5 6" key="1">
    <citation type="submission" date="2016-07" db="EMBL/GenBank/DDBJ databases">
        <title>Pervasive Adenine N6-methylation of Active Genes in Fungi.</title>
        <authorList>
            <consortium name="DOE Joint Genome Institute"/>
            <person name="Mondo S.J."/>
            <person name="Dannebaum R.O."/>
            <person name="Kuo R.C."/>
            <person name="Labutti K."/>
            <person name="Haridas S."/>
            <person name="Kuo A."/>
            <person name="Salamov A."/>
            <person name="Ahrendt S.R."/>
            <person name="Lipzen A."/>
            <person name="Sullivan W."/>
            <person name="Andreopoulos W.B."/>
            <person name="Clum A."/>
            <person name="Lindquist E."/>
            <person name="Daum C."/>
            <person name="Ramamoorthy G.K."/>
            <person name="Gryganskyi A."/>
            <person name="Culley D."/>
            <person name="Magnuson J.K."/>
            <person name="James T.Y."/>
            <person name="O'Malley M.A."/>
            <person name="Stajich J.E."/>
            <person name="Spatafora J.W."/>
            <person name="Visel A."/>
            <person name="Grigoriev I.V."/>
        </authorList>
    </citation>
    <scope>NUCLEOTIDE SEQUENCE [LARGE SCALE GENOMIC DNA]</scope>
    <source>
        <strain evidence="5 6">CBS 115471</strain>
    </source>
</reference>
<dbReference type="Pfam" id="PF20639">
    <property type="entry name" value="Rrn6_K-rich"/>
    <property type="match status" value="1"/>
</dbReference>
<comment type="caution">
    <text evidence="5">The sequence shown here is derived from an EMBL/GenBank/DDBJ whole genome shotgun (WGS) entry which is preliminary data.</text>
</comment>
<dbReference type="InterPro" id="IPR048536">
    <property type="entry name" value="Rrn6_K-rich"/>
</dbReference>
<feature type="region of interest" description="Disordered" evidence="1">
    <location>
        <begin position="813"/>
        <end position="871"/>
    </location>
</feature>
<dbReference type="STRING" id="1231657.A0A1Y1ZH71"/>